<dbReference type="AlphaFoldDB" id="A0A2P5CFH8"/>
<dbReference type="EMBL" id="JXTC01000371">
    <property type="protein sequence ID" value="PON59755.1"/>
    <property type="molecule type" value="Genomic_DNA"/>
</dbReference>
<accession>A0A2P5CFH8</accession>
<comment type="caution">
    <text evidence="1">The sequence shown here is derived from an EMBL/GenBank/DDBJ whole genome shotgun (WGS) entry which is preliminary data.</text>
</comment>
<evidence type="ECO:0000313" key="1">
    <source>
        <dbReference type="EMBL" id="PON59755.1"/>
    </source>
</evidence>
<dbReference type="OrthoDB" id="10389463at2759"/>
<dbReference type="Proteomes" id="UP000237000">
    <property type="component" value="Unassembled WGS sequence"/>
</dbReference>
<dbReference type="InParanoid" id="A0A2P5CFH8"/>
<sequence>TNPSSNSRPADNVEHCVLAFQARIENMEHQLDAKIDGLALKLRETLAIIRVDLAVGRDYRQQWHPRDRALSTNPPPLTLNNNQHRQLLHDYYFDLGDE</sequence>
<proteinExistence type="predicted"/>
<evidence type="ECO:0000313" key="2">
    <source>
        <dbReference type="Proteomes" id="UP000237000"/>
    </source>
</evidence>
<organism evidence="1 2">
    <name type="scientific">Trema orientale</name>
    <name type="common">Charcoal tree</name>
    <name type="synonym">Celtis orientalis</name>
    <dbReference type="NCBI Taxonomy" id="63057"/>
    <lineage>
        <taxon>Eukaryota</taxon>
        <taxon>Viridiplantae</taxon>
        <taxon>Streptophyta</taxon>
        <taxon>Embryophyta</taxon>
        <taxon>Tracheophyta</taxon>
        <taxon>Spermatophyta</taxon>
        <taxon>Magnoliopsida</taxon>
        <taxon>eudicotyledons</taxon>
        <taxon>Gunneridae</taxon>
        <taxon>Pentapetalae</taxon>
        <taxon>rosids</taxon>
        <taxon>fabids</taxon>
        <taxon>Rosales</taxon>
        <taxon>Cannabaceae</taxon>
        <taxon>Trema</taxon>
    </lineage>
</organism>
<keyword evidence="2" id="KW-1185">Reference proteome</keyword>
<gene>
    <name evidence="1" type="ORF">TorRG33x02_286970</name>
</gene>
<protein>
    <submittedName>
        <fullName evidence="1">Uncharacterized protein</fullName>
    </submittedName>
</protein>
<reference evidence="2" key="1">
    <citation type="submission" date="2016-06" db="EMBL/GenBank/DDBJ databases">
        <title>Parallel loss of symbiosis genes in relatives of nitrogen-fixing non-legume Parasponia.</title>
        <authorList>
            <person name="Van Velzen R."/>
            <person name="Holmer R."/>
            <person name="Bu F."/>
            <person name="Rutten L."/>
            <person name="Van Zeijl A."/>
            <person name="Liu W."/>
            <person name="Santuari L."/>
            <person name="Cao Q."/>
            <person name="Sharma T."/>
            <person name="Shen D."/>
            <person name="Roswanjaya Y."/>
            <person name="Wardhani T."/>
            <person name="Kalhor M.S."/>
            <person name="Jansen J."/>
            <person name="Van den Hoogen J."/>
            <person name="Gungor B."/>
            <person name="Hartog M."/>
            <person name="Hontelez J."/>
            <person name="Verver J."/>
            <person name="Yang W.-C."/>
            <person name="Schijlen E."/>
            <person name="Repin R."/>
            <person name="Schilthuizen M."/>
            <person name="Schranz E."/>
            <person name="Heidstra R."/>
            <person name="Miyata K."/>
            <person name="Fedorova E."/>
            <person name="Kohlen W."/>
            <person name="Bisseling T."/>
            <person name="Smit S."/>
            <person name="Geurts R."/>
        </authorList>
    </citation>
    <scope>NUCLEOTIDE SEQUENCE [LARGE SCALE GENOMIC DNA]</scope>
    <source>
        <strain evidence="2">cv. RG33-2</strain>
    </source>
</reference>
<name>A0A2P5CFH8_TREOI</name>
<feature type="non-terminal residue" evidence="1">
    <location>
        <position position="1"/>
    </location>
</feature>